<name>A0A2M9A3Z3_9BACT</name>
<feature type="transmembrane region" description="Helical" evidence="1">
    <location>
        <begin position="150"/>
        <end position="171"/>
    </location>
</feature>
<evidence type="ECO:0000313" key="3">
    <source>
        <dbReference type="Proteomes" id="UP000231134"/>
    </source>
</evidence>
<gene>
    <name evidence="2" type="ORF">BGX16_0367</name>
</gene>
<evidence type="ECO:0000256" key="1">
    <source>
        <dbReference type="SAM" id="Phobius"/>
    </source>
</evidence>
<protein>
    <submittedName>
        <fullName evidence="2">Uncharacterized protein</fullName>
    </submittedName>
</protein>
<dbReference type="EMBL" id="PGEX01000001">
    <property type="protein sequence ID" value="PJJ40445.1"/>
    <property type="molecule type" value="Genomic_DNA"/>
</dbReference>
<sequence length="288" mass="32411">MMIYEEGRVVDEGFSKSRTIRFLGLNFLLLAAVFIVLGFVLDYAHDYASHIVDLALARYSSFTGQIALSSFSEDRQLMSVVQSVKKELLPLIATAKPFAFSISVLTALLGSACEVFPNYVAKALLKLHVLKPAHGDLHELPESFRRRLKILSMAAGAVAVIAVAIGLVLHFTDPNRDTPAKVQELEREAARFYSLQKAYFQKNKAIGTWAQIGYEALKSENFIFEKKGKYSWRAKNIQAWEECPEASSWRISFEVIGFFSKELKTYVARPDIEACEALTPEFRKNVVK</sequence>
<comment type="caution">
    <text evidence="2">The sequence shown here is derived from an EMBL/GenBank/DDBJ whole genome shotgun (WGS) entry which is preliminary data.</text>
</comment>
<keyword evidence="1" id="KW-1133">Transmembrane helix</keyword>
<keyword evidence="3" id="KW-1185">Reference proteome</keyword>
<dbReference type="OrthoDB" id="9804957at2"/>
<keyword evidence="1" id="KW-0812">Transmembrane</keyword>
<feature type="transmembrane region" description="Helical" evidence="1">
    <location>
        <begin position="98"/>
        <end position="121"/>
    </location>
</feature>
<evidence type="ECO:0000313" key="2">
    <source>
        <dbReference type="EMBL" id="PJJ40445.1"/>
    </source>
</evidence>
<keyword evidence="1" id="KW-0472">Membrane</keyword>
<dbReference type="Proteomes" id="UP000231134">
    <property type="component" value="Unassembled WGS sequence"/>
</dbReference>
<dbReference type="AlphaFoldDB" id="A0A2M9A3Z3"/>
<dbReference type="RefSeq" id="WP_100424528.1">
    <property type="nucleotide sequence ID" value="NZ_PGEX01000001.1"/>
</dbReference>
<accession>A0A2M9A3Z3</accession>
<reference evidence="2 3" key="1">
    <citation type="submission" date="2017-11" db="EMBL/GenBank/DDBJ databases">
        <title>Animal gut microbial communities from fecal samples from Wisconsin, USA.</title>
        <authorList>
            <person name="Neumann A."/>
        </authorList>
    </citation>
    <scope>NUCLEOTIDE SEQUENCE [LARGE SCALE GENOMIC DNA]</scope>
    <source>
        <strain evidence="2 3">UWS3</strain>
    </source>
</reference>
<feature type="transmembrane region" description="Helical" evidence="1">
    <location>
        <begin position="20"/>
        <end position="41"/>
    </location>
</feature>
<proteinExistence type="predicted"/>
<organism evidence="2 3">
    <name type="scientific">Hallerella succinigenes</name>
    <dbReference type="NCBI Taxonomy" id="1896222"/>
    <lineage>
        <taxon>Bacteria</taxon>
        <taxon>Pseudomonadati</taxon>
        <taxon>Fibrobacterota</taxon>
        <taxon>Fibrobacteria</taxon>
        <taxon>Fibrobacterales</taxon>
        <taxon>Fibrobacteraceae</taxon>
        <taxon>Hallerella</taxon>
    </lineage>
</organism>